<evidence type="ECO:0000313" key="1">
    <source>
        <dbReference type="EMBL" id="CAD9139268.1"/>
    </source>
</evidence>
<dbReference type="EMBL" id="HBGF01040002">
    <property type="protein sequence ID" value="CAD9139268.1"/>
    <property type="molecule type" value="Transcribed_RNA"/>
</dbReference>
<dbReference type="AlphaFoldDB" id="A0A7S1MRT0"/>
<dbReference type="SUPFAM" id="SSF53474">
    <property type="entry name" value="alpha/beta-Hydrolases"/>
    <property type="match status" value="1"/>
</dbReference>
<protein>
    <recommendedName>
        <fullName evidence="2">AB hydrolase-1 domain-containing protein</fullName>
    </recommendedName>
</protein>
<dbReference type="InterPro" id="IPR010662">
    <property type="entry name" value="RBBP9/YdeN"/>
</dbReference>
<reference evidence="1" key="1">
    <citation type="submission" date="2021-01" db="EMBL/GenBank/DDBJ databases">
        <authorList>
            <person name="Corre E."/>
            <person name="Pelletier E."/>
            <person name="Niang G."/>
            <person name="Scheremetjew M."/>
            <person name="Finn R."/>
            <person name="Kale V."/>
            <person name="Holt S."/>
            <person name="Cochrane G."/>
            <person name="Meng A."/>
            <person name="Brown T."/>
            <person name="Cohen L."/>
        </authorList>
    </citation>
    <scope>NUCLEOTIDE SEQUENCE</scope>
    <source>
        <strain evidence="1">CCAP 1951/1</strain>
    </source>
</reference>
<dbReference type="InterPro" id="IPR029058">
    <property type="entry name" value="AB_hydrolase_fold"/>
</dbReference>
<dbReference type="Pfam" id="PF06821">
    <property type="entry name" value="Ser_hydrolase"/>
    <property type="match status" value="1"/>
</dbReference>
<evidence type="ECO:0008006" key="2">
    <source>
        <dbReference type="Google" id="ProtNLM"/>
    </source>
</evidence>
<dbReference type="PANTHER" id="PTHR15394:SF3">
    <property type="entry name" value="SERINE HYDROLASE RBBP9"/>
    <property type="match status" value="1"/>
</dbReference>
<accession>A0A7S1MRT0</accession>
<proteinExistence type="predicted"/>
<name>A0A7S1MRT0_NEODS</name>
<organism evidence="1">
    <name type="scientific">Neobodo designis</name>
    <name type="common">Flagellated protozoan</name>
    <name type="synonym">Bodo designis</name>
    <dbReference type="NCBI Taxonomy" id="312471"/>
    <lineage>
        <taxon>Eukaryota</taxon>
        <taxon>Discoba</taxon>
        <taxon>Euglenozoa</taxon>
        <taxon>Kinetoplastea</taxon>
        <taxon>Metakinetoplastina</taxon>
        <taxon>Neobodonida</taxon>
        <taxon>Neobodo</taxon>
    </lineage>
</organism>
<dbReference type="Gene3D" id="3.40.50.1820">
    <property type="entry name" value="alpha/beta hydrolase"/>
    <property type="match status" value="1"/>
</dbReference>
<dbReference type="PANTHER" id="PTHR15394">
    <property type="entry name" value="SERINE HYDROLASE RBBP9"/>
    <property type="match status" value="1"/>
</dbReference>
<sequence length="207" mass="22886">MTDTTAPRPRKAILLPGNGTPPSVTALDDCAFYTTVQTILKEHGIPMPLPAFPDGYVGHEHIWTEFAVKDLGLDETTLVIGHSTGSACALRLLEKHKVAGCVLVAAYHTDLGDRMERESGYFSRPWDWDAIKRNAPWILQFHSVNDPLVPFEEAEFVAAKIGSQFEVSKDEGHFVEERSKTIEPALRNKLRDIGCTQVPATGDSNDE</sequence>
<dbReference type="GO" id="GO:0016787">
    <property type="term" value="F:hydrolase activity"/>
    <property type="evidence" value="ECO:0007669"/>
    <property type="project" value="InterPro"/>
</dbReference>
<gene>
    <name evidence="1" type="ORF">NDES1114_LOCUS26757</name>
</gene>